<dbReference type="OrthoDB" id="9802340at2"/>
<reference evidence="4 5" key="1">
    <citation type="submission" date="2019-04" db="EMBL/GenBank/DDBJ databases">
        <authorList>
            <person name="Li Y."/>
            <person name="Wang J."/>
        </authorList>
    </citation>
    <scope>NUCLEOTIDE SEQUENCE [LARGE SCALE GENOMIC DNA]</scope>
    <source>
        <strain evidence="4 5">DSM 14668</strain>
    </source>
</reference>
<dbReference type="EMBL" id="SSMQ01000013">
    <property type="protein sequence ID" value="TKD08583.1"/>
    <property type="molecule type" value="Genomic_DNA"/>
</dbReference>
<evidence type="ECO:0000313" key="4">
    <source>
        <dbReference type="EMBL" id="TKD08583.1"/>
    </source>
</evidence>
<dbReference type="Gene3D" id="3.40.630.30">
    <property type="match status" value="1"/>
</dbReference>
<feature type="domain" description="N-acetyltransferase" evidence="3">
    <location>
        <begin position="13"/>
        <end position="172"/>
    </location>
</feature>
<dbReference type="Proteomes" id="UP000309215">
    <property type="component" value="Unassembled WGS sequence"/>
</dbReference>
<dbReference type="InterPro" id="IPR050832">
    <property type="entry name" value="Bact_Acetyltransf"/>
</dbReference>
<accession>A0A4U1JEL1</accession>
<sequence>MTDASDRVRPQRIRITKLQETQVSDLVALEKACTAMYHDLGFDAAEVPPRTWNDIANLPRHHNVFVAEADHEVAGYLAWRDESPGVAYLEELSVHPQFQRFGVGTRLLQKFEEDALGCGLNDAIARMFEKATWAQGFYAHHGYTQLGEQASRKVLAWREERSGGRPLTRPGEVLIWKSFRAQ</sequence>
<protein>
    <submittedName>
        <fullName evidence="4">N-acetyltransferase</fullName>
    </submittedName>
</protein>
<dbReference type="PANTHER" id="PTHR43877">
    <property type="entry name" value="AMINOALKYLPHOSPHONATE N-ACETYLTRANSFERASE-RELATED-RELATED"/>
    <property type="match status" value="1"/>
</dbReference>
<dbReference type="GO" id="GO:0016747">
    <property type="term" value="F:acyltransferase activity, transferring groups other than amino-acyl groups"/>
    <property type="evidence" value="ECO:0007669"/>
    <property type="project" value="InterPro"/>
</dbReference>
<evidence type="ECO:0000259" key="3">
    <source>
        <dbReference type="PROSITE" id="PS51186"/>
    </source>
</evidence>
<dbReference type="InterPro" id="IPR016181">
    <property type="entry name" value="Acyl_CoA_acyltransferase"/>
</dbReference>
<dbReference type="AlphaFoldDB" id="A0A4U1JEL1"/>
<dbReference type="Pfam" id="PF13508">
    <property type="entry name" value="Acetyltransf_7"/>
    <property type="match status" value="1"/>
</dbReference>
<evidence type="ECO:0000256" key="1">
    <source>
        <dbReference type="ARBA" id="ARBA00022679"/>
    </source>
</evidence>
<dbReference type="CDD" id="cd04301">
    <property type="entry name" value="NAT_SF"/>
    <property type="match status" value="1"/>
</dbReference>
<proteinExistence type="predicted"/>
<dbReference type="PANTHER" id="PTHR43877:SF1">
    <property type="entry name" value="ACETYLTRANSFERASE"/>
    <property type="match status" value="1"/>
</dbReference>
<dbReference type="InterPro" id="IPR000182">
    <property type="entry name" value="GNAT_dom"/>
</dbReference>
<organism evidence="4 5">
    <name type="scientific">Polyangium fumosum</name>
    <dbReference type="NCBI Taxonomy" id="889272"/>
    <lineage>
        <taxon>Bacteria</taxon>
        <taxon>Pseudomonadati</taxon>
        <taxon>Myxococcota</taxon>
        <taxon>Polyangia</taxon>
        <taxon>Polyangiales</taxon>
        <taxon>Polyangiaceae</taxon>
        <taxon>Polyangium</taxon>
    </lineage>
</organism>
<gene>
    <name evidence="4" type="ORF">E8A74_14960</name>
</gene>
<evidence type="ECO:0000313" key="5">
    <source>
        <dbReference type="Proteomes" id="UP000309215"/>
    </source>
</evidence>
<name>A0A4U1JEL1_9BACT</name>
<keyword evidence="5" id="KW-1185">Reference proteome</keyword>
<dbReference type="PROSITE" id="PS51186">
    <property type="entry name" value="GNAT"/>
    <property type="match status" value="1"/>
</dbReference>
<dbReference type="SUPFAM" id="SSF55729">
    <property type="entry name" value="Acyl-CoA N-acyltransferases (Nat)"/>
    <property type="match status" value="1"/>
</dbReference>
<dbReference type="RefSeq" id="WP_136929678.1">
    <property type="nucleotide sequence ID" value="NZ_SSMQ01000013.1"/>
</dbReference>
<keyword evidence="2" id="KW-0012">Acyltransferase</keyword>
<evidence type="ECO:0000256" key="2">
    <source>
        <dbReference type="ARBA" id="ARBA00023315"/>
    </source>
</evidence>
<comment type="caution">
    <text evidence="4">The sequence shown here is derived from an EMBL/GenBank/DDBJ whole genome shotgun (WGS) entry which is preliminary data.</text>
</comment>
<keyword evidence="1 4" id="KW-0808">Transferase</keyword>